<protein>
    <recommendedName>
        <fullName evidence="4">ThiF family protein</fullName>
    </recommendedName>
</protein>
<accession>A0A4R1L8Z8</accession>
<dbReference type="AlphaFoldDB" id="A0A4R1L8Z8"/>
<organism evidence="2 3">
    <name type="scientific">Acidipila rosea</name>
    <dbReference type="NCBI Taxonomy" id="768535"/>
    <lineage>
        <taxon>Bacteria</taxon>
        <taxon>Pseudomonadati</taxon>
        <taxon>Acidobacteriota</taxon>
        <taxon>Terriglobia</taxon>
        <taxon>Terriglobales</taxon>
        <taxon>Acidobacteriaceae</taxon>
        <taxon>Acidipila</taxon>
    </lineage>
</organism>
<dbReference type="Proteomes" id="UP000295210">
    <property type="component" value="Unassembled WGS sequence"/>
</dbReference>
<reference evidence="2 3" key="1">
    <citation type="submission" date="2019-03" db="EMBL/GenBank/DDBJ databases">
        <title>Genomic Encyclopedia of Type Strains, Phase IV (KMG-IV): sequencing the most valuable type-strain genomes for metagenomic binning, comparative biology and taxonomic classification.</title>
        <authorList>
            <person name="Goeker M."/>
        </authorList>
    </citation>
    <scope>NUCLEOTIDE SEQUENCE [LARGE SCALE GENOMIC DNA]</scope>
    <source>
        <strain evidence="2 3">DSM 103428</strain>
    </source>
</reference>
<keyword evidence="3" id="KW-1185">Reference proteome</keyword>
<dbReference type="EMBL" id="SMGK01000002">
    <property type="protein sequence ID" value="TCK73443.1"/>
    <property type="molecule type" value="Genomic_DNA"/>
</dbReference>
<sequence>MLSSKSDSEAQRRERTSPDGLHRLVKQLMDNGTAATVAEAEAIFHGYKLVIGYEPDDMDEAGQQSILLTCVALAKRVFLGGVTVVGNLSAVQKTPLPLSRTLRDAVLSLGAAVEPEDRSGSLRILIGRAPAPTSGFAVRAVASGWRGGIVPSNSPHVLRGSSPIPPAAMLAAALAVNEAFLHVNGTAPVAGRRSLGLSLWNLEAETDWLVDDPSEPPLTYLPSSVWLIGLGHLGQAYLWGLGLLPYADAQTLKLVLQDTDGVTPSTESTSILTDTSMVGQRKTRVLASWAERRGFQTEIQERLFGAWIKRQNFEPTVALCGIDNALGRRALDQAGFDLVLEAGLGRGHRDFRTMRIHSFPGSRSSEEIWTRTDAVREDTTQQAAYGDLLKKGALDQCGITLLAGKAVGAPFVGATAAALVLSELLRVLHGGILNQLIDVDLLSLEHRAVVPNRISFHERNLGFATARRPSGYQS</sequence>
<evidence type="ECO:0000313" key="2">
    <source>
        <dbReference type="EMBL" id="TCK73443.1"/>
    </source>
</evidence>
<feature type="region of interest" description="Disordered" evidence="1">
    <location>
        <begin position="1"/>
        <end position="21"/>
    </location>
</feature>
<evidence type="ECO:0000256" key="1">
    <source>
        <dbReference type="SAM" id="MobiDB-lite"/>
    </source>
</evidence>
<evidence type="ECO:0000313" key="3">
    <source>
        <dbReference type="Proteomes" id="UP000295210"/>
    </source>
</evidence>
<comment type="caution">
    <text evidence="2">The sequence shown here is derived from an EMBL/GenBank/DDBJ whole genome shotgun (WGS) entry which is preliminary data.</text>
</comment>
<evidence type="ECO:0008006" key="4">
    <source>
        <dbReference type="Google" id="ProtNLM"/>
    </source>
</evidence>
<proteinExistence type="predicted"/>
<name>A0A4R1L8Z8_9BACT</name>
<gene>
    <name evidence="2" type="ORF">C7378_1056</name>
</gene>